<reference evidence="2 3" key="1">
    <citation type="journal article" date="2013" name="Mar. Genomics">
        <title>Expression of sulfatases in Rhodopirellula baltica and the diversity of sulfatases in the genus Rhodopirellula.</title>
        <authorList>
            <person name="Wegner C.E."/>
            <person name="Richter-Heitmann T."/>
            <person name="Klindworth A."/>
            <person name="Klockow C."/>
            <person name="Richter M."/>
            <person name="Achstetter T."/>
            <person name="Glockner F.O."/>
            <person name="Harder J."/>
        </authorList>
    </citation>
    <scope>NUCLEOTIDE SEQUENCE [LARGE SCALE GENOMIC DNA]</scope>
    <source>
        <strain evidence="2 3">SWK14</strain>
    </source>
</reference>
<accession>L7C7M3</accession>
<comment type="caution">
    <text evidence="2">The sequence shown here is derived from an EMBL/GenBank/DDBJ whole genome shotgun (WGS) entry which is preliminary data.</text>
</comment>
<feature type="region of interest" description="Disordered" evidence="1">
    <location>
        <begin position="1"/>
        <end position="22"/>
    </location>
</feature>
<gene>
    <name evidence="2" type="ORF">RBSWK_06383</name>
</gene>
<evidence type="ECO:0000313" key="2">
    <source>
        <dbReference type="EMBL" id="ELP29682.1"/>
    </source>
</evidence>
<dbReference type="AlphaFoldDB" id="L7C7M3"/>
<evidence type="ECO:0000313" key="3">
    <source>
        <dbReference type="Proteomes" id="UP000010959"/>
    </source>
</evidence>
<dbReference type="EMBL" id="AMWG01000184">
    <property type="protein sequence ID" value="ELP29682.1"/>
    <property type="molecule type" value="Genomic_DNA"/>
</dbReference>
<dbReference type="PATRIC" id="fig|993516.3.peg.6847"/>
<proteinExistence type="predicted"/>
<evidence type="ECO:0000256" key="1">
    <source>
        <dbReference type="SAM" id="MobiDB-lite"/>
    </source>
</evidence>
<sequence>MKLTAELNLIGHSTRSPDESDRSLSCFHPSKLYAANVVFSGMGAPLHRLGIKSIAIGRSSTKLIVIRLRLGRLPDSQLRMLKRRLPRELRRETEANE</sequence>
<protein>
    <submittedName>
        <fullName evidence="2">Uncharacterized protein</fullName>
    </submittedName>
</protein>
<name>L7C7M3_RHOBT</name>
<dbReference type="Proteomes" id="UP000010959">
    <property type="component" value="Unassembled WGS sequence"/>
</dbReference>
<organism evidence="2 3">
    <name type="scientific">Rhodopirellula baltica SWK14</name>
    <dbReference type="NCBI Taxonomy" id="993516"/>
    <lineage>
        <taxon>Bacteria</taxon>
        <taxon>Pseudomonadati</taxon>
        <taxon>Planctomycetota</taxon>
        <taxon>Planctomycetia</taxon>
        <taxon>Pirellulales</taxon>
        <taxon>Pirellulaceae</taxon>
        <taxon>Rhodopirellula</taxon>
    </lineage>
</organism>